<gene>
    <name evidence="4" type="primary">paaX</name>
    <name evidence="4" type="ORF">ACFOGJ_24980</name>
</gene>
<feature type="non-terminal residue" evidence="4">
    <location>
        <position position="1"/>
    </location>
</feature>
<dbReference type="PIRSF" id="PIRSF020623">
    <property type="entry name" value="PaaX"/>
    <property type="match status" value="1"/>
</dbReference>
<comment type="caution">
    <text evidence="4">The sequence shown here is derived from an EMBL/GenBank/DDBJ whole genome shotgun (WGS) entry which is preliminary data.</text>
</comment>
<sequence length="327" mass="34660">PRPPPPPPAAPPDTLPDAQIDVMLQDARRSGRLRAGSFIITTFGDVVAPRGGTVSLASLIRFLQPFGINDSQVRTAVSRLAADGWLQGQRRGRNSFYGLTEPGARRFAAATRRIYDAGELEWEGRWQVVIYPDGGPARDALRRELGWAGFGALAPGLFLHPNPPEGAVQAALEVLDLTGRAVVIDGRRGQDALPETLHLTAQGCWALDGVAEAYAAFAERFAALAASLAGDGPSQPPASLPHPAAALQARVLLIHDYRRALLRDPLLPSDFLPADWPGHAARQRAMAIYRALAPAAEAGIDALLTGPDGPLPAPSAAFRQRFGGLAG</sequence>
<keyword evidence="5" id="KW-1185">Reference proteome</keyword>
<feature type="domain" description="Transcriptional repressor PaaX-like central Cas2-like" evidence="3">
    <location>
        <begin position="121"/>
        <end position="189"/>
    </location>
</feature>
<dbReference type="NCBIfam" id="TIGR02277">
    <property type="entry name" value="PaaX_trns_reg"/>
    <property type="match status" value="1"/>
</dbReference>
<evidence type="ECO:0000259" key="2">
    <source>
        <dbReference type="Pfam" id="PF08223"/>
    </source>
</evidence>
<dbReference type="InterPro" id="IPR011965">
    <property type="entry name" value="PaaX_trns_reg"/>
</dbReference>
<dbReference type="Gene3D" id="3.30.70.2650">
    <property type="match status" value="1"/>
</dbReference>
<dbReference type="Pfam" id="PF08223">
    <property type="entry name" value="PaaX_C"/>
    <property type="match status" value="1"/>
</dbReference>
<name>A0ABV7L7E7_9PROT</name>
<evidence type="ECO:0000259" key="1">
    <source>
        <dbReference type="Pfam" id="PF07848"/>
    </source>
</evidence>
<dbReference type="InterPro" id="IPR036388">
    <property type="entry name" value="WH-like_DNA-bd_sf"/>
</dbReference>
<organism evidence="4 5">
    <name type="scientific">Marinibaculum pumilum</name>
    <dbReference type="NCBI Taxonomy" id="1766165"/>
    <lineage>
        <taxon>Bacteria</taxon>
        <taxon>Pseudomonadati</taxon>
        <taxon>Pseudomonadota</taxon>
        <taxon>Alphaproteobacteria</taxon>
        <taxon>Rhodospirillales</taxon>
        <taxon>Rhodospirillaceae</taxon>
        <taxon>Marinibaculum</taxon>
    </lineage>
</organism>
<evidence type="ECO:0000259" key="3">
    <source>
        <dbReference type="Pfam" id="PF20803"/>
    </source>
</evidence>
<dbReference type="Gene3D" id="1.20.58.1460">
    <property type="match status" value="1"/>
</dbReference>
<dbReference type="PANTHER" id="PTHR30319">
    <property type="entry name" value="PHENYLACETIC ACID REGULATOR-RELATED TRANSCRIPTIONAL REPRESSOR"/>
    <property type="match status" value="1"/>
</dbReference>
<protein>
    <submittedName>
        <fullName evidence="4">Phenylacetic acid degradation operon negative regulatory protein PaaX</fullName>
    </submittedName>
</protein>
<proteinExistence type="predicted"/>
<feature type="domain" description="Transcriptional repressor PaaX-like N-terminal" evidence="1">
    <location>
        <begin position="34"/>
        <end position="102"/>
    </location>
</feature>
<dbReference type="InterPro" id="IPR048846">
    <property type="entry name" value="PaaX-like_central"/>
</dbReference>
<dbReference type="Pfam" id="PF20803">
    <property type="entry name" value="PaaX_M"/>
    <property type="match status" value="1"/>
</dbReference>
<reference evidence="5" key="1">
    <citation type="journal article" date="2019" name="Int. J. Syst. Evol. Microbiol.">
        <title>The Global Catalogue of Microorganisms (GCM) 10K type strain sequencing project: providing services to taxonomists for standard genome sequencing and annotation.</title>
        <authorList>
            <consortium name="The Broad Institute Genomics Platform"/>
            <consortium name="The Broad Institute Genome Sequencing Center for Infectious Disease"/>
            <person name="Wu L."/>
            <person name="Ma J."/>
        </authorList>
    </citation>
    <scope>NUCLEOTIDE SEQUENCE [LARGE SCALE GENOMIC DNA]</scope>
    <source>
        <strain evidence="5">KCTC 42964</strain>
    </source>
</reference>
<dbReference type="PANTHER" id="PTHR30319:SF1">
    <property type="entry name" value="TRANSCRIPTIONAL REPRESSOR PAAX"/>
    <property type="match status" value="1"/>
</dbReference>
<evidence type="ECO:0000313" key="5">
    <source>
        <dbReference type="Proteomes" id="UP001595528"/>
    </source>
</evidence>
<feature type="domain" description="Transcriptional repressor PaaX-like C-terminal" evidence="2">
    <location>
        <begin position="205"/>
        <end position="298"/>
    </location>
</feature>
<dbReference type="InterPro" id="IPR013225">
    <property type="entry name" value="PaaX_C"/>
</dbReference>
<dbReference type="InterPro" id="IPR012906">
    <property type="entry name" value="PaaX-like_N"/>
</dbReference>
<evidence type="ECO:0000313" key="4">
    <source>
        <dbReference type="EMBL" id="MFC3230527.1"/>
    </source>
</evidence>
<dbReference type="Pfam" id="PF07848">
    <property type="entry name" value="PaaX"/>
    <property type="match status" value="1"/>
</dbReference>
<dbReference type="RefSeq" id="WP_379905767.1">
    <property type="nucleotide sequence ID" value="NZ_JBHRTR010000046.1"/>
</dbReference>
<dbReference type="EMBL" id="JBHRTR010000046">
    <property type="protein sequence ID" value="MFC3230527.1"/>
    <property type="molecule type" value="Genomic_DNA"/>
</dbReference>
<dbReference type="Proteomes" id="UP001595528">
    <property type="component" value="Unassembled WGS sequence"/>
</dbReference>
<accession>A0ABV7L7E7</accession>
<dbReference type="Gene3D" id="1.10.10.10">
    <property type="entry name" value="Winged helix-like DNA-binding domain superfamily/Winged helix DNA-binding domain"/>
    <property type="match status" value="1"/>
</dbReference>